<dbReference type="Proteomes" id="UP000622317">
    <property type="component" value="Unassembled WGS sequence"/>
</dbReference>
<dbReference type="AlphaFoldDB" id="A0A927F7C6"/>
<name>A0A927F7C6_9BACT</name>
<evidence type="ECO:0000313" key="2">
    <source>
        <dbReference type="Proteomes" id="UP000622317"/>
    </source>
</evidence>
<dbReference type="EMBL" id="JACYFG010000013">
    <property type="protein sequence ID" value="MBD5779798.1"/>
    <property type="molecule type" value="Genomic_DNA"/>
</dbReference>
<reference evidence="1" key="1">
    <citation type="submission" date="2020-09" db="EMBL/GenBank/DDBJ databases">
        <title>Pelagicoccus enzymogenes sp. nov. with an EPS production, isolated from marine sediment.</title>
        <authorList>
            <person name="Feng X."/>
        </authorList>
    </citation>
    <scope>NUCLEOTIDE SEQUENCE</scope>
    <source>
        <strain evidence="1">NFK12</strain>
    </source>
</reference>
<comment type="caution">
    <text evidence="1">The sequence shown here is derived from an EMBL/GenBank/DDBJ whole genome shotgun (WGS) entry which is preliminary data.</text>
</comment>
<evidence type="ECO:0000313" key="1">
    <source>
        <dbReference type="EMBL" id="MBD5779798.1"/>
    </source>
</evidence>
<accession>A0A927F7C6</accession>
<gene>
    <name evidence="1" type="ORF">IEN85_09865</name>
</gene>
<proteinExistence type="predicted"/>
<organism evidence="1 2">
    <name type="scientific">Pelagicoccus enzymogenes</name>
    <dbReference type="NCBI Taxonomy" id="2773457"/>
    <lineage>
        <taxon>Bacteria</taxon>
        <taxon>Pseudomonadati</taxon>
        <taxon>Verrucomicrobiota</taxon>
        <taxon>Opitutia</taxon>
        <taxon>Puniceicoccales</taxon>
        <taxon>Pelagicoccaceae</taxon>
        <taxon>Pelagicoccus</taxon>
    </lineage>
</organism>
<dbReference type="RefSeq" id="WP_191616922.1">
    <property type="nucleotide sequence ID" value="NZ_JACYFG010000013.1"/>
</dbReference>
<sequence>MVITNVSRYLDTVRNRVEVLVDPFSRHLELLKGLNELTGATFSAINLCDGYGRMLGGVVWPLTPERQKLIENLSPRLADIVGMEDVQSYFMDGGLGCVKVMPQPLYRSSALYQEVYRHFKMEYAAWYFYPRLDNGDTVIVGIASEDVDFDAKTLRRFDRFCKAFEGMIVRITHNGDRLPVVTPRGEDHQVMLSPTLKPQQALWGYLRSVLLLFYGSDGYDEGILPESLIEEIKDLRGRRSEGMMPLLSRDLLSWHRMSRGRKLNLVLQATGKGGYQLQCHEDNKAILRLQKIREACLQLERDGSSIYSICQALLDGINDEKEILVRANLAALRPASARRIISKAKAMLKLS</sequence>
<protein>
    <submittedName>
        <fullName evidence="1">Uncharacterized protein</fullName>
    </submittedName>
</protein>
<keyword evidence="2" id="KW-1185">Reference proteome</keyword>